<comment type="caution">
    <text evidence="2">The sequence shown here is derived from an EMBL/GenBank/DDBJ whole genome shotgun (WGS) entry which is preliminary data.</text>
</comment>
<protein>
    <submittedName>
        <fullName evidence="2">Uncharacterized protein</fullName>
    </submittedName>
</protein>
<gene>
    <name evidence="2" type="ORF">MJ923_02050</name>
</gene>
<organism evidence="2 3">
    <name type="scientific">Shewanella zhuhaiensis</name>
    <dbReference type="NCBI Taxonomy" id="2919576"/>
    <lineage>
        <taxon>Bacteria</taxon>
        <taxon>Pseudomonadati</taxon>
        <taxon>Pseudomonadota</taxon>
        <taxon>Gammaproteobacteria</taxon>
        <taxon>Alteromonadales</taxon>
        <taxon>Shewanellaceae</taxon>
        <taxon>Shewanella</taxon>
    </lineage>
</organism>
<keyword evidence="1" id="KW-0812">Transmembrane</keyword>
<dbReference type="EMBL" id="JAKUDL010000001">
    <property type="protein sequence ID" value="MCH4293087.1"/>
    <property type="molecule type" value="Genomic_DNA"/>
</dbReference>
<keyword evidence="1" id="KW-1133">Transmembrane helix</keyword>
<evidence type="ECO:0000256" key="1">
    <source>
        <dbReference type="SAM" id="Phobius"/>
    </source>
</evidence>
<proteinExistence type="predicted"/>
<reference evidence="2 3" key="1">
    <citation type="submission" date="2022-02" db="EMBL/GenBank/DDBJ databases">
        <title>The genome sequence of Shewanella sp. 3B26.</title>
        <authorList>
            <person name="Du J."/>
        </authorList>
    </citation>
    <scope>NUCLEOTIDE SEQUENCE [LARGE SCALE GENOMIC DNA]</scope>
    <source>
        <strain evidence="2 3">3B26</strain>
    </source>
</reference>
<feature type="transmembrane region" description="Helical" evidence="1">
    <location>
        <begin position="12"/>
        <end position="31"/>
    </location>
</feature>
<name>A0AAJ1BFL8_9GAMM</name>
<evidence type="ECO:0000313" key="2">
    <source>
        <dbReference type="EMBL" id="MCH4293087.1"/>
    </source>
</evidence>
<evidence type="ECO:0000313" key="3">
    <source>
        <dbReference type="Proteomes" id="UP001297581"/>
    </source>
</evidence>
<sequence>MKRQKGQAMTETAIALAFVILPLILLIPFLHKISEVRNRTSQAAQYAAWERTVWRADRPEQFPSGSFHFASKSEMSIHNELPWRFFSKNGEALRSNYSDDWSWENKVNPLLKHNLERDKAPITIIKSVGDSAKDKEPQDRLIASIIGKKAPGLWESGVGTARNMLSYTGFSLDRNRFYEAKVSATMEKFKLFPLSDSTQEDPMQILDLNLVGSSALLANSWNAGGPVHAKNLTERLVLTKYMDMKPVSLLQQVLGIIPFGRELKPGSLRFGHTDMEAIPANRLCNYGSPNCGNGGK</sequence>
<accession>A0AAJ1BFL8</accession>
<dbReference type="AlphaFoldDB" id="A0AAJ1BFL8"/>
<keyword evidence="1" id="KW-0472">Membrane</keyword>
<dbReference type="RefSeq" id="WP_240589703.1">
    <property type="nucleotide sequence ID" value="NZ_JAKUDL010000001.1"/>
</dbReference>
<dbReference type="Proteomes" id="UP001297581">
    <property type="component" value="Unassembled WGS sequence"/>
</dbReference>
<keyword evidence="3" id="KW-1185">Reference proteome</keyword>